<comment type="caution">
    <text evidence="2">The sequence shown here is derived from an EMBL/GenBank/DDBJ whole genome shotgun (WGS) entry which is preliminary data.</text>
</comment>
<proteinExistence type="predicted"/>
<evidence type="ECO:0000313" key="3">
    <source>
        <dbReference type="Proteomes" id="UP000652761"/>
    </source>
</evidence>
<dbReference type="Proteomes" id="UP000652761">
    <property type="component" value="Unassembled WGS sequence"/>
</dbReference>
<accession>A0A843WPK6</accession>
<name>A0A843WPK6_COLES</name>
<gene>
    <name evidence="2" type="ORF">Taro_045480</name>
</gene>
<feature type="region of interest" description="Disordered" evidence="1">
    <location>
        <begin position="127"/>
        <end position="161"/>
    </location>
</feature>
<dbReference type="Pfam" id="PF03004">
    <property type="entry name" value="Transposase_24"/>
    <property type="match status" value="1"/>
</dbReference>
<organism evidence="2 3">
    <name type="scientific">Colocasia esculenta</name>
    <name type="common">Wild taro</name>
    <name type="synonym">Arum esculentum</name>
    <dbReference type="NCBI Taxonomy" id="4460"/>
    <lineage>
        <taxon>Eukaryota</taxon>
        <taxon>Viridiplantae</taxon>
        <taxon>Streptophyta</taxon>
        <taxon>Embryophyta</taxon>
        <taxon>Tracheophyta</taxon>
        <taxon>Spermatophyta</taxon>
        <taxon>Magnoliopsida</taxon>
        <taxon>Liliopsida</taxon>
        <taxon>Araceae</taxon>
        <taxon>Aroideae</taxon>
        <taxon>Colocasieae</taxon>
        <taxon>Colocasia</taxon>
    </lineage>
</organism>
<protein>
    <submittedName>
        <fullName evidence="2">Uncharacterized protein</fullName>
    </submittedName>
</protein>
<keyword evidence="3" id="KW-1185">Reference proteome</keyword>
<feature type="compositionally biased region" description="Polar residues" evidence="1">
    <location>
        <begin position="145"/>
        <end position="156"/>
    </location>
</feature>
<dbReference type="EMBL" id="NMUH01005359">
    <property type="protein sequence ID" value="MQM12562.1"/>
    <property type="molecule type" value="Genomic_DNA"/>
</dbReference>
<dbReference type="AlphaFoldDB" id="A0A843WPK6"/>
<sequence length="301" mass="33866">MSTEEQRPTEEQRRNPPGISLARMSTEEQRRGSPLRGRRRSRRRVRLPIYTGRPGDRDCLPDHVGRPGNRVRLLPSSITFPIPITTRGREPSSSKMRRGLNYLDTSHAGFLGTIGSPFRWATGPWQERSQAAKRNRAAHPEKNVHTSGSVSYATHSQKSRHELERASTFRELFDQTHKWKGTDDYVSESARTIAGDGRSLCRGHSLARLGSEGLGQHNGRAEEGSSVRIWGQPRYHSSVVLICEFGWSPGLREFICCAAQQWWRGHENPHLGRATAAVWPYGRAADHCHPRSRPLTASPSA</sequence>
<dbReference type="InterPro" id="IPR004252">
    <property type="entry name" value="Probable_transposase_24"/>
</dbReference>
<reference evidence="2" key="1">
    <citation type="submission" date="2017-07" db="EMBL/GenBank/DDBJ databases">
        <title>Taro Niue Genome Assembly and Annotation.</title>
        <authorList>
            <person name="Atibalentja N."/>
            <person name="Keating K."/>
            <person name="Fields C.J."/>
        </authorList>
    </citation>
    <scope>NUCLEOTIDE SEQUENCE</scope>
    <source>
        <strain evidence="2">Niue_2</strain>
        <tissue evidence="2">Leaf</tissue>
    </source>
</reference>
<evidence type="ECO:0000313" key="2">
    <source>
        <dbReference type="EMBL" id="MQM12562.1"/>
    </source>
</evidence>
<feature type="compositionally biased region" description="Basic and acidic residues" evidence="1">
    <location>
        <begin position="1"/>
        <end position="14"/>
    </location>
</feature>
<feature type="region of interest" description="Disordered" evidence="1">
    <location>
        <begin position="1"/>
        <end position="44"/>
    </location>
</feature>
<evidence type="ECO:0000256" key="1">
    <source>
        <dbReference type="SAM" id="MobiDB-lite"/>
    </source>
</evidence>